<dbReference type="RefSeq" id="YP_009448635.1">
    <property type="nucleotide sequence ID" value="NC_036594.1"/>
</dbReference>
<gene>
    <name evidence="1" type="ORF">ORPV_429</name>
</gene>
<sequence>MMLFIILLFIIIIVIAMLIINSYNSTYAKNIVYAGKDKLKNCKKLHHQLLSNILLYNINNSVRSDNDDIVKSCGCAELQTDHMGRIQHKLYCPIFRELNKDLLLKDFMEYEGFPMKENVDWPKLNI</sequence>
<dbReference type="OrthoDB" id="25006at10239"/>
<proteinExistence type="predicted"/>
<dbReference type="KEGG" id="vg:35382216"/>
<reference evidence="1" key="1">
    <citation type="submission" date="2017-08" db="EMBL/GenBank/DDBJ databases">
        <authorList>
            <consortium name="Urmite Genomes"/>
        </authorList>
    </citation>
    <scope>NUCLEOTIDE SEQUENCE [LARGE SCALE GENOMIC DNA]</scope>
    <source>
        <strain evidence="1">IHUMI-LCC2</strain>
    </source>
</reference>
<dbReference type="EMBL" id="LT906555">
    <property type="protein sequence ID" value="SNW62333.1"/>
    <property type="molecule type" value="Genomic_DNA"/>
</dbReference>
<organism evidence="1">
    <name type="scientific">Orpheovirus IHUMI-LCC2</name>
    <dbReference type="NCBI Taxonomy" id="2023057"/>
    <lineage>
        <taxon>Viruses</taxon>
        <taxon>Varidnaviria</taxon>
        <taxon>Bamfordvirae</taxon>
        <taxon>Nucleocytoviricota</taxon>
        <taxon>Megaviricetes</taxon>
        <taxon>Pimascovirales</taxon>
        <taxon>Ocovirineae</taxon>
        <taxon>Orpheoviridae</taxon>
        <taxon>Alphaorpheovirus</taxon>
        <taxon>Alphaorpheovirus massiliense</taxon>
    </lineage>
</organism>
<protein>
    <submittedName>
        <fullName evidence="1">Uncharacterized protein</fullName>
    </submittedName>
</protein>
<evidence type="ECO:0000313" key="1">
    <source>
        <dbReference type="EMBL" id="SNW62333.1"/>
    </source>
</evidence>
<dbReference type="Proteomes" id="UP000236316">
    <property type="component" value="Segment"/>
</dbReference>
<evidence type="ECO:0000313" key="2">
    <source>
        <dbReference type="Proteomes" id="UP000236316"/>
    </source>
</evidence>
<dbReference type="GeneID" id="35382216"/>
<name>A0A2I2L478_9VIRU</name>
<keyword evidence="2" id="KW-1185">Reference proteome</keyword>
<accession>A0A2I2L478</accession>